<evidence type="ECO:0000256" key="1">
    <source>
        <dbReference type="SAM" id="MobiDB-lite"/>
    </source>
</evidence>
<proteinExistence type="predicted"/>
<protein>
    <submittedName>
        <fullName evidence="2">Uncharacterized protein</fullName>
    </submittedName>
</protein>
<dbReference type="Proteomes" id="UP000054558">
    <property type="component" value="Unassembled WGS sequence"/>
</dbReference>
<feature type="compositionally biased region" description="Basic and acidic residues" evidence="1">
    <location>
        <begin position="132"/>
        <end position="142"/>
    </location>
</feature>
<evidence type="ECO:0000313" key="3">
    <source>
        <dbReference type="Proteomes" id="UP000054558"/>
    </source>
</evidence>
<feature type="compositionally biased region" description="Pro residues" evidence="1">
    <location>
        <begin position="21"/>
        <end position="32"/>
    </location>
</feature>
<sequence>MKPLEPTEKQTQLNPGSETSQPPPPIANPPPLENTAKPTQLTAPNPNPEAAGAKTDAARPNSQTQQTPGNIPAVNFQALVQENAQKGQNDETHRLSLLTQSLQEDVAKLMQAQHEKEDQMRSLQSAMGSMQEENRSLRDENEITDTRCDIGFQF</sequence>
<keyword evidence="3" id="KW-1185">Reference proteome</keyword>
<dbReference type="AlphaFoldDB" id="A0A1Y1IIP7"/>
<evidence type="ECO:0000313" key="2">
    <source>
        <dbReference type="EMBL" id="GAQ89962.1"/>
    </source>
</evidence>
<gene>
    <name evidence="2" type="ORF">KFL_005820060</name>
</gene>
<organism evidence="2 3">
    <name type="scientific">Klebsormidium nitens</name>
    <name type="common">Green alga</name>
    <name type="synonym">Ulothrix nitens</name>
    <dbReference type="NCBI Taxonomy" id="105231"/>
    <lineage>
        <taxon>Eukaryota</taxon>
        <taxon>Viridiplantae</taxon>
        <taxon>Streptophyta</taxon>
        <taxon>Klebsormidiophyceae</taxon>
        <taxon>Klebsormidiales</taxon>
        <taxon>Klebsormidiaceae</taxon>
        <taxon>Klebsormidium</taxon>
    </lineage>
</organism>
<name>A0A1Y1IIP7_KLENI</name>
<feature type="compositionally biased region" description="Polar residues" evidence="1">
    <location>
        <begin position="60"/>
        <end position="69"/>
    </location>
</feature>
<feature type="compositionally biased region" description="Polar residues" evidence="1">
    <location>
        <begin position="9"/>
        <end position="20"/>
    </location>
</feature>
<reference evidence="2 3" key="1">
    <citation type="journal article" date="2014" name="Nat. Commun.">
        <title>Klebsormidium flaccidum genome reveals primary factors for plant terrestrial adaptation.</title>
        <authorList>
            <person name="Hori K."/>
            <person name="Maruyama F."/>
            <person name="Fujisawa T."/>
            <person name="Togashi T."/>
            <person name="Yamamoto N."/>
            <person name="Seo M."/>
            <person name="Sato S."/>
            <person name="Yamada T."/>
            <person name="Mori H."/>
            <person name="Tajima N."/>
            <person name="Moriyama T."/>
            <person name="Ikeuchi M."/>
            <person name="Watanabe M."/>
            <person name="Wada H."/>
            <person name="Kobayashi K."/>
            <person name="Saito M."/>
            <person name="Masuda T."/>
            <person name="Sasaki-Sekimoto Y."/>
            <person name="Mashiguchi K."/>
            <person name="Awai K."/>
            <person name="Shimojima M."/>
            <person name="Masuda S."/>
            <person name="Iwai M."/>
            <person name="Nobusawa T."/>
            <person name="Narise T."/>
            <person name="Kondo S."/>
            <person name="Saito H."/>
            <person name="Sato R."/>
            <person name="Murakawa M."/>
            <person name="Ihara Y."/>
            <person name="Oshima-Yamada Y."/>
            <person name="Ohtaka K."/>
            <person name="Satoh M."/>
            <person name="Sonobe K."/>
            <person name="Ishii M."/>
            <person name="Ohtani R."/>
            <person name="Kanamori-Sato M."/>
            <person name="Honoki R."/>
            <person name="Miyazaki D."/>
            <person name="Mochizuki H."/>
            <person name="Umetsu J."/>
            <person name="Higashi K."/>
            <person name="Shibata D."/>
            <person name="Kamiya Y."/>
            <person name="Sato N."/>
            <person name="Nakamura Y."/>
            <person name="Tabata S."/>
            <person name="Ida S."/>
            <person name="Kurokawa K."/>
            <person name="Ohta H."/>
        </authorList>
    </citation>
    <scope>NUCLEOTIDE SEQUENCE [LARGE SCALE GENOMIC DNA]</scope>
    <source>
        <strain evidence="2 3">NIES-2285</strain>
    </source>
</reference>
<feature type="region of interest" description="Disordered" evidence="1">
    <location>
        <begin position="114"/>
        <end position="142"/>
    </location>
</feature>
<feature type="region of interest" description="Disordered" evidence="1">
    <location>
        <begin position="1"/>
        <end position="73"/>
    </location>
</feature>
<dbReference type="EMBL" id="DF237531">
    <property type="protein sequence ID" value="GAQ89962.1"/>
    <property type="molecule type" value="Genomic_DNA"/>
</dbReference>
<accession>A0A1Y1IIP7</accession>